<evidence type="ECO:0000256" key="3">
    <source>
        <dbReference type="ARBA" id="ARBA00022452"/>
    </source>
</evidence>
<gene>
    <name evidence="16" type="primary">fyuA</name>
    <name evidence="16" type="ORF">GCM10011274_47580</name>
</gene>
<protein>
    <submittedName>
        <fullName evidence="16">TonB-dependent receptor</fullName>
    </submittedName>
</protein>
<dbReference type="SUPFAM" id="SSF56935">
    <property type="entry name" value="Porins"/>
    <property type="match status" value="1"/>
</dbReference>
<keyword evidence="9 11" id="KW-0472">Membrane</keyword>
<evidence type="ECO:0000256" key="11">
    <source>
        <dbReference type="PROSITE-ProRule" id="PRU01360"/>
    </source>
</evidence>
<evidence type="ECO:0000256" key="5">
    <source>
        <dbReference type="ARBA" id="ARBA00022692"/>
    </source>
</evidence>
<feature type="domain" description="TonB-dependent receptor-like beta-barrel" evidence="14">
    <location>
        <begin position="283"/>
        <end position="771"/>
    </location>
</feature>
<evidence type="ECO:0000259" key="15">
    <source>
        <dbReference type="Pfam" id="PF07715"/>
    </source>
</evidence>
<reference evidence="16" key="2">
    <citation type="submission" date="2020-09" db="EMBL/GenBank/DDBJ databases">
        <authorList>
            <person name="Sun Q."/>
            <person name="Kim S."/>
        </authorList>
    </citation>
    <scope>NUCLEOTIDE SEQUENCE</scope>
    <source>
        <strain evidence="16">KCTC 32337</strain>
    </source>
</reference>
<keyword evidence="10 11" id="KW-0998">Cell outer membrane</keyword>
<dbReference type="GO" id="GO:0006826">
    <property type="term" value="P:iron ion transport"/>
    <property type="evidence" value="ECO:0007669"/>
    <property type="project" value="UniProtKB-KW"/>
</dbReference>
<dbReference type="GO" id="GO:0009279">
    <property type="term" value="C:cell outer membrane"/>
    <property type="evidence" value="ECO:0007669"/>
    <property type="project" value="UniProtKB-SubCell"/>
</dbReference>
<comment type="subcellular location">
    <subcellularLocation>
        <location evidence="1 11">Cell outer membrane</location>
        <topology evidence="1 11">Multi-pass membrane protein</topology>
    </subcellularLocation>
</comment>
<dbReference type="Pfam" id="PF07715">
    <property type="entry name" value="Plug"/>
    <property type="match status" value="1"/>
</dbReference>
<evidence type="ECO:0000256" key="8">
    <source>
        <dbReference type="ARBA" id="ARBA00023077"/>
    </source>
</evidence>
<organism evidence="16 17">
    <name type="scientific">Paraglaciecola chathamensis</name>
    <dbReference type="NCBI Taxonomy" id="368405"/>
    <lineage>
        <taxon>Bacteria</taxon>
        <taxon>Pseudomonadati</taxon>
        <taxon>Pseudomonadota</taxon>
        <taxon>Gammaproteobacteria</taxon>
        <taxon>Alteromonadales</taxon>
        <taxon>Alteromonadaceae</taxon>
        <taxon>Paraglaciecola</taxon>
    </lineage>
</organism>
<keyword evidence="8 12" id="KW-0798">TonB box</keyword>
<keyword evidence="3 11" id="KW-1134">Transmembrane beta strand</keyword>
<evidence type="ECO:0000259" key="14">
    <source>
        <dbReference type="Pfam" id="PF00593"/>
    </source>
</evidence>
<evidence type="ECO:0000256" key="10">
    <source>
        <dbReference type="ARBA" id="ARBA00023237"/>
    </source>
</evidence>
<keyword evidence="16" id="KW-0675">Receptor</keyword>
<dbReference type="RefSeq" id="WP_191867431.1">
    <property type="nucleotide sequence ID" value="NZ_BMZC01000034.1"/>
</dbReference>
<evidence type="ECO:0000256" key="12">
    <source>
        <dbReference type="RuleBase" id="RU003357"/>
    </source>
</evidence>
<dbReference type="Proteomes" id="UP000622604">
    <property type="component" value="Unassembled WGS sequence"/>
</dbReference>
<comment type="caution">
    <text evidence="16">The sequence shown here is derived from an EMBL/GenBank/DDBJ whole genome shotgun (WGS) entry which is preliminary data.</text>
</comment>
<feature type="chain" id="PRO_5034308953" evidence="13">
    <location>
        <begin position="29"/>
        <end position="809"/>
    </location>
</feature>
<dbReference type="PANTHER" id="PTHR32552">
    <property type="entry name" value="FERRICHROME IRON RECEPTOR-RELATED"/>
    <property type="match status" value="1"/>
</dbReference>
<dbReference type="InterPro" id="IPR012910">
    <property type="entry name" value="Plug_dom"/>
</dbReference>
<evidence type="ECO:0000256" key="4">
    <source>
        <dbReference type="ARBA" id="ARBA00022496"/>
    </source>
</evidence>
<feature type="signal peptide" evidence="13">
    <location>
        <begin position="1"/>
        <end position="28"/>
    </location>
</feature>
<dbReference type="PANTHER" id="PTHR32552:SF81">
    <property type="entry name" value="TONB-DEPENDENT OUTER MEMBRANE RECEPTOR"/>
    <property type="match status" value="1"/>
</dbReference>
<dbReference type="AlphaFoldDB" id="A0A8H9M2U3"/>
<dbReference type="PROSITE" id="PS52016">
    <property type="entry name" value="TONB_DEPENDENT_REC_3"/>
    <property type="match status" value="1"/>
</dbReference>
<keyword evidence="5 11" id="KW-0812">Transmembrane</keyword>
<accession>A0A8H9M2U3</accession>
<reference evidence="16" key="1">
    <citation type="journal article" date="2014" name="Int. J. Syst. Evol. Microbiol.">
        <title>Complete genome sequence of Corynebacterium casei LMG S-19264T (=DSM 44701T), isolated from a smear-ripened cheese.</title>
        <authorList>
            <consortium name="US DOE Joint Genome Institute (JGI-PGF)"/>
            <person name="Walter F."/>
            <person name="Albersmeier A."/>
            <person name="Kalinowski J."/>
            <person name="Ruckert C."/>
        </authorList>
    </citation>
    <scope>NUCLEOTIDE SEQUENCE</scope>
    <source>
        <strain evidence="16">KCTC 32337</strain>
    </source>
</reference>
<dbReference type="Gene3D" id="2.40.170.20">
    <property type="entry name" value="TonB-dependent receptor, beta-barrel domain"/>
    <property type="match status" value="1"/>
</dbReference>
<comment type="similarity">
    <text evidence="11 12">Belongs to the TonB-dependent receptor family.</text>
</comment>
<evidence type="ECO:0000256" key="2">
    <source>
        <dbReference type="ARBA" id="ARBA00022448"/>
    </source>
</evidence>
<evidence type="ECO:0000256" key="9">
    <source>
        <dbReference type="ARBA" id="ARBA00023136"/>
    </source>
</evidence>
<dbReference type="InterPro" id="IPR039426">
    <property type="entry name" value="TonB-dep_rcpt-like"/>
</dbReference>
<dbReference type="InterPro" id="IPR000531">
    <property type="entry name" value="Beta-barrel_TonB"/>
</dbReference>
<evidence type="ECO:0000313" key="16">
    <source>
        <dbReference type="EMBL" id="GGZ84772.1"/>
    </source>
</evidence>
<feature type="domain" description="TonB-dependent receptor plug" evidence="15">
    <location>
        <begin position="59"/>
        <end position="164"/>
    </location>
</feature>
<dbReference type="Pfam" id="PF00593">
    <property type="entry name" value="TonB_dep_Rec_b-barrel"/>
    <property type="match status" value="1"/>
</dbReference>
<evidence type="ECO:0000256" key="13">
    <source>
        <dbReference type="SAM" id="SignalP"/>
    </source>
</evidence>
<sequence length="809" mass="89500">MRTNNVFVKSRLAAAIGVSFLFSGSLYAEEAAGEQAEKAKEKSGLEVIQVTARKRVESVQTVPSSVNAVTGEHMEGMGVHSVYDLTKFVPGLEQPQLANHSRLSLRGVSSGDNQSFEQSVGTYVDGVYRGRMNQQRSGFFDMERVEVLKGPQVSLYGNSSVGGALSMATKRPEIGDELNGNFTVKYETEYEESQILGGVNIPVTDEFAVRVAGKWRDQAGGAAFNHYTGKTENSYEDSAFRIGVVWEPNADLNVYLRHEQAKFEKHGETLAIYTHVNPDFTPLENSPLAAFGIGTGDLNTGNDDSIFNNGPSGNYNDSDETMLEVVWQINDSMSLTSITADSNYDYYHTLDVDMAPYNFMSTNTPEDYSQFSQELRLDTEINDQLNIMAGLYYQDADFNTGFDVDFYMPHVSTLIGSPLEFGSFSRSNYLRQNTEQQAIFTQFDYNPTDKLSLTLGVRYTDITKTATQGLRLLDIDGSTYDEAPYPEGHPFAGLTPALFSYWGVLKSVGAPHEFQDMVREEDHLMLQASASYHFSDDFMGYVNYADGAKAGGFDTLYEGPVTASPLGTSPGPSAGTPEDTEFKDESVSAWEVGFKSDWETVRLNVAAFYGVYDNLQTSIFNGSIGFNVGNAGKSIQKGVDVEFIWQATDDLKITANAEYLDFYYDEFQGAACSLTEVYRGEQGADGKCDWSGDSLAWVPEFTAVVAVEHIAEVFGDYELVNMLSVSYKSKHTVDSDNEVNLTQDGYALVDYRVTLTPADSNWHAAFTVNNLLDEDYEVYLTKIPLIAGAYSNGVHQSKRRINFEVGFNF</sequence>
<evidence type="ECO:0000313" key="17">
    <source>
        <dbReference type="Proteomes" id="UP000622604"/>
    </source>
</evidence>
<evidence type="ECO:0000256" key="1">
    <source>
        <dbReference type="ARBA" id="ARBA00004571"/>
    </source>
</evidence>
<dbReference type="EMBL" id="BMZC01000034">
    <property type="protein sequence ID" value="GGZ84772.1"/>
    <property type="molecule type" value="Genomic_DNA"/>
</dbReference>
<keyword evidence="4" id="KW-0410">Iron transport</keyword>
<evidence type="ECO:0000256" key="7">
    <source>
        <dbReference type="ARBA" id="ARBA00023065"/>
    </source>
</evidence>
<proteinExistence type="inferred from homology"/>
<keyword evidence="13" id="KW-0732">Signal</keyword>
<keyword evidence="6" id="KW-0408">Iron</keyword>
<keyword evidence="2 11" id="KW-0813">Transport</keyword>
<evidence type="ECO:0000256" key="6">
    <source>
        <dbReference type="ARBA" id="ARBA00023004"/>
    </source>
</evidence>
<name>A0A8H9M2U3_9ALTE</name>
<dbReference type="InterPro" id="IPR036942">
    <property type="entry name" value="Beta-barrel_TonB_sf"/>
</dbReference>
<keyword evidence="7" id="KW-0406">Ion transport</keyword>